<dbReference type="Proteomes" id="UP001205906">
    <property type="component" value="Unassembled WGS sequence"/>
</dbReference>
<protein>
    <submittedName>
        <fullName evidence="3">AbrB/MazE/SpoVT family DNA-binding domain-containing protein</fullName>
    </submittedName>
</protein>
<dbReference type="SUPFAM" id="SSF89447">
    <property type="entry name" value="AbrB/MazE/MraZ-like"/>
    <property type="match status" value="1"/>
</dbReference>
<dbReference type="PROSITE" id="PS51740">
    <property type="entry name" value="SPOVT_ABRB"/>
    <property type="match status" value="1"/>
</dbReference>
<feature type="domain" description="SpoVT-AbrB" evidence="2">
    <location>
        <begin position="11"/>
        <end position="52"/>
    </location>
</feature>
<comment type="caution">
    <text evidence="3">The sequence shown here is derived from an EMBL/GenBank/DDBJ whole genome shotgun (WGS) entry which is preliminary data.</text>
</comment>
<evidence type="ECO:0000259" key="2">
    <source>
        <dbReference type="PROSITE" id="PS51740"/>
    </source>
</evidence>
<evidence type="ECO:0000313" key="3">
    <source>
        <dbReference type="EMBL" id="MCO6048818.1"/>
    </source>
</evidence>
<dbReference type="Gene3D" id="2.10.260.10">
    <property type="match status" value="1"/>
</dbReference>
<organism evidence="3 4">
    <name type="scientific">Mesorhizobium liriopis</name>
    <dbReference type="NCBI Taxonomy" id="2953882"/>
    <lineage>
        <taxon>Bacteria</taxon>
        <taxon>Pseudomonadati</taxon>
        <taxon>Pseudomonadota</taxon>
        <taxon>Alphaproteobacteria</taxon>
        <taxon>Hyphomicrobiales</taxon>
        <taxon>Phyllobacteriaceae</taxon>
        <taxon>Mesorhizobium</taxon>
    </lineage>
</organism>
<dbReference type="InterPro" id="IPR007159">
    <property type="entry name" value="SpoVT-AbrB_dom"/>
</dbReference>
<evidence type="ECO:0000256" key="1">
    <source>
        <dbReference type="PROSITE-ProRule" id="PRU01076"/>
    </source>
</evidence>
<keyword evidence="1 3" id="KW-0238">DNA-binding</keyword>
<reference evidence="3 4" key="1">
    <citation type="submission" date="2022-06" db="EMBL/GenBank/DDBJ databases">
        <title>Mesorhizobium sp. strain RP14 Genome sequencing and assembly.</title>
        <authorList>
            <person name="Kim I."/>
        </authorList>
    </citation>
    <scope>NUCLEOTIDE SEQUENCE [LARGE SCALE GENOMIC DNA]</scope>
    <source>
        <strain evidence="4">RP14(2022)</strain>
    </source>
</reference>
<dbReference type="EMBL" id="JAMXQS010000002">
    <property type="protein sequence ID" value="MCO6048818.1"/>
    <property type="molecule type" value="Genomic_DNA"/>
</dbReference>
<name>A0ABT1C2V2_9HYPH</name>
<dbReference type="RefSeq" id="WP_252815990.1">
    <property type="nucleotide sequence ID" value="NZ_JAMXQS010000002.1"/>
</dbReference>
<proteinExistence type="predicted"/>
<dbReference type="SMART" id="SM00966">
    <property type="entry name" value="SpoVT_AbrB"/>
    <property type="match status" value="1"/>
</dbReference>
<keyword evidence="4" id="KW-1185">Reference proteome</keyword>
<evidence type="ECO:0000313" key="4">
    <source>
        <dbReference type="Proteomes" id="UP001205906"/>
    </source>
</evidence>
<dbReference type="Pfam" id="PF04014">
    <property type="entry name" value="MazE_antitoxin"/>
    <property type="match status" value="1"/>
</dbReference>
<dbReference type="GO" id="GO:0003677">
    <property type="term" value="F:DNA binding"/>
    <property type="evidence" value="ECO:0007669"/>
    <property type="project" value="UniProtKB-KW"/>
</dbReference>
<accession>A0ABT1C2V2</accession>
<sequence length="89" mass="10502">MPAEAKKEQRVRVFRNGRSRAVRIPKEFEFEGEEVTIRKEADGSLTLVPDKRQRSPKEIVEWLRRQPPSEFDFPDIDDSDMLPLDDVKF</sequence>
<gene>
    <name evidence="3" type="ORF">NGM99_03330</name>
</gene>
<dbReference type="InterPro" id="IPR037914">
    <property type="entry name" value="SpoVT-AbrB_sf"/>
</dbReference>